<accession>A0A2P7QZH4</accession>
<evidence type="ECO:0000313" key="2">
    <source>
        <dbReference type="Proteomes" id="UP000241167"/>
    </source>
</evidence>
<sequence length="107" mass="10865">MPGFMLHSGATVLCTHAGMAQPTAPFPRVTVSGQPIVTLASPYTVAGCTFPAMSSGAPPCATAQFVSSAIRVTAMGQPVLLMDSQATCIPTGTPLMIVATQPRVSAM</sequence>
<evidence type="ECO:0008006" key="3">
    <source>
        <dbReference type="Google" id="ProtNLM"/>
    </source>
</evidence>
<name>A0A2P7QZH4_9SPHN</name>
<dbReference type="OrthoDB" id="675629at2"/>
<gene>
    <name evidence="1" type="ORF">C7I55_03015</name>
</gene>
<dbReference type="Proteomes" id="UP000241167">
    <property type="component" value="Unassembled WGS sequence"/>
</dbReference>
<reference evidence="1 2" key="1">
    <citation type="submission" date="2018-03" db="EMBL/GenBank/DDBJ databases">
        <title>The draft genome of Sphingosinicella sp. GL-C-18.</title>
        <authorList>
            <person name="Liu L."/>
            <person name="Li L."/>
            <person name="Liang L."/>
            <person name="Zhang X."/>
            <person name="Wang T."/>
        </authorList>
    </citation>
    <scope>NUCLEOTIDE SEQUENCE [LARGE SCALE GENOMIC DNA]</scope>
    <source>
        <strain evidence="1 2">GL-C-18</strain>
    </source>
</reference>
<evidence type="ECO:0000313" key="1">
    <source>
        <dbReference type="EMBL" id="PSJ43353.1"/>
    </source>
</evidence>
<organism evidence="1 2">
    <name type="scientific">Allosphingosinicella deserti</name>
    <dbReference type="NCBI Taxonomy" id="2116704"/>
    <lineage>
        <taxon>Bacteria</taxon>
        <taxon>Pseudomonadati</taxon>
        <taxon>Pseudomonadota</taxon>
        <taxon>Alphaproteobacteria</taxon>
        <taxon>Sphingomonadales</taxon>
        <taxon>Sphingomonadaceae</taxon>
        <taxon>Allosphingosinicella</taxon>
    </lineage>
</organism>
<dbReference type="RefSeq" id="WP_106511372.1">
    <property type="nucleotide sequence ID" value="NZ_PXYI01000001.1"/>
</dbReference>
<keyword evidence="2" id="KW-1185">Reference proteome</keyword>
<dbReference type="EMBL" id="PXYI01000001">
    <property type="protein sequence ID" value="PSJ43353.1"/>
    <property type="molecule type" value="Genomic_DNA"/>
</dbReference>
<dbReference type="AlphaFoldDB" id="A0A2P7QZH4"/>
<proteinExistence type="predicted"/>
<comment type="caution">
    <text evidence="1">The sequence shown here is derived from an EMBL/GenBank/DDBJ whole genome shotgun (WGS) entry which is preliminary data.</text>
</comment>
<protein>
    <recommendedName>
        <fullName evidence="3">DUF4280 domain-containing protein</fullName>
    </recommendedName>
</protein>